<dbReference type="PANTHER" id="PTHR43569">
    <property type="entry name" value="AMIDOHYDROLASE"/>
    <property type="match status" value="1"/>
</dbReference>
<gene>
    <name evidence="3" type="ORF">METZ01_LOCUS448415</name>
</gene>
<organism evidence="3">
    <name type="scientific">marine metagenome</name>
    <dbReference type="NCBI Taxonomy" id="408172"/>
    <lineage>
        <taxon>unclassified sequences</taxon>
        <taxon>metagenomes</taxon>
        <taxon>ecological metagenomes</taxon>
    </lineage>
</organism>
<feature type="domain" description="Amidohydrolase-related" evidence="2">
    <location>
        <begin position="48"/>
        <end position="206"/>
    </location>
</feature>
<dbReference type="EMBL" id="UINC01184374">
    <property type="protein sequence ID" value="SVD95561.1"/>
    <property type="molecule type" value="Genomic_DNA"/>
</dbReference>
<proteinExistence type="inferred from homology"/>
<dbReference type="InterPro" id="IPR006680">
    <property type="entry name" value="Amidohydro-rel"/>
</dbReference>
<dbReference type="InterPro" id="IPR032466">
    <property type="entry name" value="Metal_Hydrolase"/>
</dbReference>
<feature type="non-terminal residue" evidence="3">
    <location>
        <position position="217"/>
    </location>
</feature>
<dbReference type="SUPFAM" id="SSF51556">
    <property type="entry name" value="Metallo-dependent hydrolases"/>
    <property type="match status" value="1"/>
</dbReference>
<evidence type="ECO:0000256" key="1">
    <source>
        <dbReference type="ARBA" id="ARBA00038310"/>
    </source>
</evidence>
<reference evidence="3" key="1">
    <citation type="submission" date="2018-05" db="EMBL/GenBank/DDBJ databases">
        <authorList>
            <person name="Lanie J.A."/>
            <person name="Ng W.-L."/>
            <person name="Kazmierczak K.M."/>
            <person name="Andrzejewski T.M."/>
            <person name="Davidsen T.M."/>
            <person name="Wayne K.J."/>
            <person name="Tettelin H."/>
            <person name="Glass J.I."/>
            <person name="Rusch D."/>
            <person name="Podicherti R."/>
            <person name="Tsui H.-C.T."/>
            <person name="Winkler M.E."/>
        </authorList>
    </citation>
    <scope>NUCLEOTIDE SEQUENCE</scope>
</reference>
<dbReference type="PROSITE" id="PS51257">
    <property type="entry name" value="PROKAR_LIPOPROTEIN"/>
    <property type="match status" value="1"/>
</dbReference>
<dbReference type="InterPro" id="IPR052350">
    <property type="entry name" value="Metallo-dep_Lactonases"/>
</dbReference>
<dbReference type="PANTHER" id="PTHR43569:SF2">
    <property type="entry name" value="AMIDOHYDROLASE-RELATED DOMAIN-CONTAINING PROTEIN"/>
    <property type="match status" value="1"/>
</dbReference>
<evidence type="ECO:0000313" key="3">
    <source>
        <dbReference type="EMBL" id="SVD95561.1"/>
    </source>
</evidence>
<name>A0A382ZJC5_9ZZZZ</name>
<evidence type="ECO:0000259" key="2">
    <source>
        <dbReference type="Pfam" id="PF04909"/>
    </source>
</evidence>
<sequence>MGVRVGAGRRAFFSAGASALALSGCLGHWPEPVLQKISTPRAEASRFVDTHVHFYDPAREGGVPWPSERDELLYRTVLPRDFLQMAKPHGVHEAIVVETSPLVEDNQWLLDLATDNPSILGVVGNLSVGDLEFRGNLELFSKNPLFRGIRVRAKELKNLTAAYAEDLRHLADQRLCLDVLGGPAMLPDIVELAEAVPSLRIVINHLPFDSPANSSVR</sequence>
<protein>
    <recommendedName>
        <fullName evidence="2">Amidohydrolase-related domain-containing protein</fullName>
    </recommendedName>
</protein>
<comment type="similarity">
    <text evidence="1">Belongs to the metallo-dependent hydrolases superfamily.</text>
</comment>
<dbReference type="Pfam" id="PF04909">
    <property type="entry name" value="Amidohydro_2"/>
    <property type="match status" value="1"/>
</dbReference>
<dbReference type="GO" id="GO:0016787">
    <property type="term" value="F:hydrolase activity"/>
    <property type="evidence" value="ECO:0007669"/>
    <property type="project" value="InterPro"/>
</dbReference>
<accession>A0A382ZJC5</accession>
<dbReference type="Gene3D" id="3.20.20.140">
    <property type="entry name" value="Metal-dependent hydrolases"/>
    <property type="match status" value="1"/>
</dbReference>
<dbReference type="AlphaFoldDB" id="A0A382ZJC5"/>